<accession>A0A395R1K7</accession>
<proteinExistence type="predicted"/>
<dbReference type="RefSeq" id="WP_118131251.1">
    <property type="nucleotide sequence ID" value="NZ_LMAZ01000004.1"/>
</dbReference>
<reference evidence="2 3" key="1">
    <citation type="journal article" date="2018" name="Syst. Appl. Microbiol.">
        <title>Pseudomonas gallaeciensis sp. nov., isolated from crude-oil-contaminated intertidal sand samples after the Prestige oil spill.</title>
        <authorList>
            <person name="Mulet M."/>
            <person name="Sanchez D."/>
            <person name="Rodriguez A.C."/>
            <person name="Nogales B."/>
            <person name="Bosch R."/>
            <person name="Busquets A."/>
            <person name="Gomila M."/>
            <person name="Lalucat J."/>
            <person name="Garcia-Valdes E."/>
        </authorList>
    </citation>
    <scope>NUCLEOTIDE SEQUENCE [LARGE SCALE GENOMIC DNA]</scope>
    <source>
        <strain evidence="2 3">V113</strain>
    </source>
</reference>
<dbReference type="EMBL" id="LMAZ01000004">
    <property type="protein sequence ID" value="RGP53984.1"/>
    <property type="molecule type" value="Genomic_DNA"/>
</dbReference>
<evidence type="ECO:0000313" key="2">
    <source>
        <dbReference type="EMBL" id="RGP53984.1"/>
    </source>
</evidence>
<name>A0A395R1K7_9PSED</name>
<sequence>MPRLRQHLAHLLPATLITACFAAVAHAIAVAVAARSVGSELLLIGGLSFVVTLVLALPGGAVLLAVTALLRLKPWASLLLFVLTIQAIAIGVELYLFESSVADISWVYGVITLPASLLAWRVSAYPAYKQTRGIDGA</sequence>
<dbReference type="OrthoDB" id="7068886at2"/>
<keyword evidence="1" id="KW-1133">Transmembrane helix</keyword>
<feature type="transmembrane region" description="Helical" evidence="1">
    <location>
        <begin position="43"/>
        <end position="66"/>
    </location>
</feature>
<evidence type="ECO:0000256" key="1">
    <source>
        <dbReference type="SAM" id="Phobius"/>
    </source>
</evidence>
<protein>
    <submittedName>
        <fullName evidence="2">Uncharacterized protein</fullName>
    </submittedName>
</protein>
<keyword evidence="1" id="KW-0472">Membrane</keyword>
<gene>
    <name evidence="2" type="ORF">ASB58_13490</name>
</gene>
<keyword evidence="1" id="KW-0812">Transmembrane</keyword>
<dbReference type="Proteomes" id="UP000265411">
    <property type="component" value="Unassembled WGS sequence"/>
</dbReference>
<evidence type="ECO:0000313" key="3">
    <source>
        <dbReference type="Proteomes" id="UP000265411"/>
    </source>
</evidence>
<dbReference type="PROSITE" id="PS51257">
    <property type="entry name" value="PROKAR_LIPOPROTEIN"/>
    <property type="match status" value="1"/>
</dbReference>
<feature type="transmembrane region" description="Helical" evidence="1">
    <location>
        <begin position="103"/>
        <end position="122"/>
    </location>
</feature>
<feature type="transmembrane region" description="Helical" evidence="1">
    <location>
        <begin position="78"/>
        <end position="97"/>
    </location>
</feature>
<comment type="caution">
    <text evidence="2">The sequence shown here is derived from an EMBL/GenBank/DDBJ whole genome shotgun (WGS) entry which is preliminary data.</text>
</comment>
<organism evidence="2 3">
    <name type="scientific">Pseudomonas abyssi</name>
    <dbReference type="NCBI Taxonomy" id="170540"/>
    <lineage>
        <taxon>Bacteria</taxon>
        <taxon>Pseudomonadati</taxon>
        <taxon>Pseudomonadota</taxon>
        <taxon>Gammaproteobacteria</taxon>
        <taxon>Pseudomonadales</taxon>
        <taxon>Pseudomonadaceae</taxon>
        <taxon>Pseudomonas</taxon>
    </lineage>
</organism>
<keyword evidence="3" id="KW-1185">Reference proteome</keyword>
<dbReference type="AlphaFoldDB" id="A0A395R1K7"/>